<evidence type="ECO:0000256" key="3">
    <source>
        <dbReference type="ARBA" id="ARBA00022448"/>
    </source>
</evidence>
<evidence type="ECO:0000256" key="8">
    <source>
        <dbReference type="SAM" id="Phobius"/>
    </source>
</evidence>
<dbReference type="NCBIfam" id="TIGR00797">
    <property type="entry name" value="matE"/>
    <property type="match status" value="1"/>
</dbReference>
<dbReference type="RefSeq" id="WP_142043339.1">
    <property type="nucleotide sequence ID" value="NZ_JBHTGS010000003.1"/>
</dbReference>
<name>A0A543B1D1_9ACTN</name>
<feature type="transmembrane region" description="Helical" evidence="8">
    <location>
        <begin position="318"/>
        <end position="338"/>
    </location>
</feature>
<reference evidence="9 10" key="1">
    <citation type="submission" date="2019-06" db="EMBL/GenBank/DDBJ databases">
        <title>Sequencing the genomes of 1000 actinobacteria strains.</title>
        <authorList>
            <person name="Klenk H.-P."/>
        </authorList>
    </citation>
    <scope>NUCLEOTIDE SEQUENCE [LARGE SCALE GENOMIC DNA]</scope>
    <source>
        <strain evidence="9 10">DSM 45928</strain>
    </source>
</reference>
<dbReference type="GO" id="GO:0015297">
    <property type="term" value="F:antiporter activity"/>
    <property type="evidence" value="ECO:0007669"/>
    <property type="project" value="InterPro"/>
</dbReference>
<dbReference type="OrthoDB" id="5242355at2"/>
<keyword evidence="4" id="KW-1003">Cell membrane</keyword>
<feature type="transmembrane region" description="Helical" evidence="8">
    <location>
        <begin position="358"/>
        <end position="377"/>
    </location>
</feature>
<sequence>MHSSADATPANSASLKRITALALPALVVLAAEPMYILVDTAVVGHLGRIPLAALALGGGVMSVAGWIGVVLAYGTTGRVARRFGAGQRTEAVAEGVQGSWLAIIGGVIMIALIQLFAGPLTRALAGDSVEGQAIAADAESWLRIAVFGVPFLLLAMAGQGWMRGVQDTKRPMYIVLSAFIGSAVLAPILVYPVGMGLNGSAVANVIAQMISGGLFIRALATEGVSLKPRWGVVRRQLSLSRDLVIRGGAFQLCFISAAAVAARFGAAALAAHQIGLQLWFFAALALDAVAIAAQALIGAELGGGDIDRAKTTARRIGWIGLGYGTVFAVLVAAGAPFLPGLFSPDPAVGQQATALWPWFIGLLPIAGVVFALDGVFIGAGDVAFMRNMTVLAALIGFLPLIWLTYAFDGGLGGIWAGLAAFMTVRLISLLWRMKSQKWAIAGAERLFALPRHVSGGVVDRLAYQNRRRRRSTSCHTRTWTARILGGLGFASRRRSLPCLPRP</sequence>
<dbReference type="GO" id="GO:0005886">
    <property type="term" value="C:plasma membrane"/>
    <property type="evidence" value="ECO:0007669"/>
    <property type="project" value="UniProtKB-SubCell"/>
</dbReference>
<feature type="transmembrane region" description="Helical" evidence="8">
    <location>
        <begin position="140"/>
        <end position="161"/>
    </location>
</feature>
<dbReference type="InterPro" id="IPR002528">
    <property type="entry name" value="MATE_fam"/>
</dbReference>
<keyword evidence="6 8" id="KW-1133">Transmembrane helix</keyword>
<evidence type="ECO:0000256" key="5">
    <source>
        <dbReference type="ARBA" id="ARBA00022692"/>
    </source>
</evidence>
<keyword evidence="5 8" id="KW-0812">Transmembrane</keyword>
<evidence type="ECO:0000256" key="4">
    <source>
        <dbReference type="ARBA" id="ARBA00022475"/>
    </source>
</evidence>
<feature type="transmembrane region" description="Helical" evidence="8">
    <location>
        <begin position="243"/>
        <end position="266"/>
    </location>
</feature>
<dbReference type="InParanoid" id="A0A543B1D1"/>
<keyword evidence="3" id="KW-0813">Transport</keyword>
<accession>A0A543B1D1</accession>
<dbReference type="Proteomes" id="UP000317043">
    <property type="component" value="Unassembled WGS sequence"/>
</dbReference>
<dbReference type="Pfam" id="PF01554">
    <property type="entry name" value="MatE"/>
    <property type="match status" value="2"/>
</dbReference>
<dbReference type="InterPro" id="IPR044644">
    <property type="entry name" value="DinF-like"/>
</dbReference>
<feature type="transmembrane region" description="Helical" evidence="8">
    <location>
        <begin position="173"/>
        <end position="194"/>
    </location>
</feature>
<dbReference type="CDD" id="cd13136">
    <property type="entry name" value="MATE_DinF_like"/>
    <property type="match status" value="1"/>
</dbReference>
<feature type="transmembrane region" description="Helical" evidence="8">
    <location>
        <begin position="50"/>
        <end position="73"/>
    </location>
</feature>
<dbReference type="EMBL" id="VFOW01000001">
    <property type="protein sequence ID" value="TQL78645.1"/>
    <property type="molecule type" value="Genomic_DNA"/>
</dbReference>
<evidence type="ECO:0000256" key="7">
    <source>
        <dbReference type="ARBA" id="ARBA00023136"/>
    </source>
</evidence>
<feature type="transmembrane region" description="Helical" evidence="8">
    <location>
        <begin position="278"/>
        <end position="297"/>
    </location>
</feature>
<evidence type="ECO:0000313" key="10">
    <source>
        <dbReference type="Proteomes" id="UP000317043"/>
    </source>
</evidence>
<comment type="caution">
    <text evidence="9">The sequence shown here is derived from an EMBL/GenBank/DDBJ whole genome shotgun (WGS) entry which is preliminary data.</text>
</comment>
<protein>
    <submittedName>
        <fullName evidence="9">Putative MATE family efflux protein</fullName>
    </submittedName>
</protein>
<comment type="similarity">
    <text evidence="2">Belongs to the multi antimicrobial extrusion (MATE) (TC 2.A.66.1) family.</text>
</comment>
<feature type="transmembrane region" description="Helical" evidence="8">
    <location>
        <begin position="200"/>
        <end position="220"/>
    </location>
</feature>
<evidence type="ECO:0000256" key="1">
    <source>
        <dbReference type="ARBA" id="ARBA00004651"/>
    </source>
</evidence>
<keyword evidence="10" id="KW-1185">Reference proteome</keyword>
<dbReference type="InterPro" id="IPR048279">
    <property type="entry name" value="MdtK-like"/>
</dbReference>
<feature type="transmembrane region" description="Helical" evidence="8">
    <location>
        <begin position="389"/>
        <end position="407"/>
    </location>
</feature>
<dbReference type="PIRSF" id="PIRSF006603">
    <property type="entry name" value="DinF"/>
    <property type="match status" value="1"/>
</dbReference>
<keyword evidence="7 8" id="KW-0472">Membrane</keyword>
<feature type="transmembrane region" description="Helical" evidence="8">
    <location>
        <begin position="20"/>
        <end position="38"/>
    </location>
</feature>
<dbReference type="FunCoup" id="A0A543B1D1">
    <property type="interactions" value="179"/>
</dbReference>
<evidence type="ECO:0000256" key="6">
    <source>
        <dbReference type="ARBA" id="ARBA00022989"/>
    </source>
</evidence>
<dbReference type="PANTHER" id="PTHR42893">
    <property type="entry name" value="PROTEIN DETOXIFICATION 44, CHLOROPLASTIC-RELATED"/>
    <property type="match status" value="1"/>
</dbReference>
<evidence type="ECO:0000256" key="2">
    <source>
        <dbReference type="ARBA" id="ARBA00010199"/>
    </source>
</evidence>
<evidence type="ECO:0000313" key="9">
    <source>
        <dbReference type="EMBL" id="TQL78645.1"/>
    </source>
</evidence>
<organism evidence="9 10">
    <name type="scientific">Stackebrandtia endophytica</name>
    <dbReference type="NCBI Taxonomy" id="1496996"/>
    <lineage>
        <taxon>Bacteria</taxon>
        <taxon>Bacillati</taxon>
        <taxon>Actinomycetota</taxon>
        <taxon>Actinomycetes</taxon>
        <taxon>Glycomycetales</taxon>
        <taxon>Glycomycetaceae</taxon>
        <taxon>Stackebrandtia</taxon>
    </lineage>
</organism>
<dbReference type="GO" id="GO:0042910">
    <property type="term" value="F:xenobiotic transmembrane transporter activity"/>
    <property type="evidence" value="ECO:0007669"/>
    <property type="project" value="InterPro"/>
</dbReference>
<dbReference type="AlphaFoldDB" id="A0A543B1D1"/>
<feature type="transmembrane region" description="Helical" evidence="8">
    <location>
        <begin position="413"/>
        <end position="431"/>
    </location>
</feature>
<proteinExistence type="inferred from homology"/>
<gene>
    <name evidence="9" type="ORF">FB566_4235</name>
</gene>
<feature type="transmembrane region" description="Helical" evidence="8">
    <location>
        <begin position="100"/>
        <end position="120"/>
    </location>
</feature>
<dbReference type="PANTHER" id="PTHR42893:SF46">
    <property type="entry name" value="PROTEIN DETOXIFICATION 44, CHLOROPLASTIC"/>
    <property type="match status" value="1"/>
</dbReference>
<comment type="subcellular location">
    <subcellularLocation>
        <location evidence="1">Cell membrane</location>
        <topology evidence="1">Multi-pass membrane protein</topology>
    </subcellularLocation>
</comment>